<dbReference type="EMBL" id="BARW01028723">
    <property type="protein sequence ID" value="GAJ15379.1"/>
    <property type="molecule type" value="Genomic_DNA"/>
</dbReference>
<sequence>AWPQSTGVPSEEWVEIDLLGYWGRLFNRSSELDMAFPGEFGKYDIGHIIDKDIKTAWVEGVKGDGIGEYIFIAVPEETRTINIFSGYGQNLSLFHKNNRPRKIRLSYFLGVEDVFPDQYSSHFKAVKYEDEYVITLKDSIALQHFDFPFRDMERLTAFKKKCLEDFKNAGYRKDMPAPPEPPQVKWILKIEILAVYKGSKWEDTCISEIFFNDRYIGNSHDYKNHST</sequence>
<gene>
    <name evidence="2" type="ORF">S12H4_46315</name>
</gene>
<evidence type="ECO:0000259" key="1">
    <source>
        <dbReference type="Pfam" id="PF25302"/>
    </source>
</evidence>
<dbReference type="InterPro" id="IPR057561">
    <property type="entry name" value="NADase_transloc"/>
</dbReference>
<proteinExistence type="predicted"/>
<organism evidence="2">
    <name type="scientific">marine sediment metagenome</name>
    <dbReference type="NCBI Taxonomy" id="412755"/>
    <lineage>
        <taxon>unclassified sequences</taxon>
        <taxon>metagenomes</taxon>
        <taxon>ecological metagenomes</taxon>
    </lineage>
</organism>
<evidence type="ECO:0000313" key="2">
    <source>
        <dbReference type="EMBL" id="GAJ15379.1"/>
    </source>
</evidence>
<feature type="non-terminal residue" evidence="2">
    <location>
        <position position="1"/>
    </location>
</feature>
<accession>X1UD03</accession>
<reference evidence="2" key="1">
    <citation type="journal article" date="2014" name="Front. Microbiol.">
        <title>High frequency of phylogenetically diverse reductive dehalogenase-homologous genes in deep subseafloor sedimentary metagenomes.</title>
        <authorList>
            <person name="Kawai M."/>
            <person name="Futagami T."/>
            <person name="Toyoda A."/>
            <person name="Takaki Y."/>
            <person name="Nishi S."/>
            <person name="Hori S."/>
            <person name="Arai W."/>
            <person name="Tsubouchi T."/>
            <person name="Morono Y."/>
            <person name="Uchiyama I."/>
            <person name="Ito T."/>
            <person name="Fujiyama A."/>
            <person name="Inagaki F."/>
            <person name="Takami H."/>
        </authorList>
    </citation>
    <scope>NUCLEOTIDE SEQUENCE</scope>
    <source>
        <strain evidence="2">Expedition CK06-06</strain>
    </source>
</reference>
<feature type="domain" description="NAD glycohydrolase translocation F5/8 type C" evidence="1">
    <location>
        <begin position="42"/>
        <end position="212"/>
    </location>
</feature>
<dbReference type="AlphaFoldDB" id="X1UD03"/>
<dbReference type="Pfam" id="PF25302">
    <property type="entry name" value="NADase_transloc"/>
    <property type="match status" value="1"/>
</dbReference>
<dbReference type="NCBIfam" id="NF047619">
    <property type="entry name" value="NADase_discoid"/>
    <property type="match status" value="1"/>
</dbReference>
<comment type="caution">
    <text evidence="2">The sequence shown here is derived from an EMBL/GenBank/DDBJ whole genome shotgun (WGS) entry which is preliminary data.</text>
</comment>
<protein>
    <recommendedName>
        <fullName evidence="1">NAD glycohydrolase translocation F5/8 type C domain-containing protein</fullName>
    </recommendedName>
</protein>
<name>X1UD03_9ZZZZ</name>